<comment type="caution">
    <text evidence="2">The sequence shown here is derived from an EMBL/GenBank/DDBJ whole genome shotgun (WGS) entry which is preliminary data.</text>
</comment>
<gene>
    <name evidence="2" type="ORF">BEL07_13915</name>
</gene>
<accession>A0A1E8Q3V8</accession>
<feature type="signal peptide" evidence="1">
    <location>
        <begin position="1"/>
        <end position="28"/>
    </location>
</feature>
<dbReference type="Proteomes" id="UP000178953">
    <property type="component" value="Unassembled WGS sequence"/>
</dbReference>
<sequence length="97" mass="9592">MRTRLIGAAGCAAALAASAVLVAAPAMAKNCPSGTSQTRWEGVCTQSGSNGPAYLPPSASAPGANVVLNPNGFSTVNGIPCTPENYGKCIALQQSQG</sequence>
<name>A0A1E8Q3V8_9MYCO</name>
<evidence type="ECO:0000256" key="1">
    <source>
        <dbReference type="SAM" id="SignalP"/>
    </source>
</evidence>
<dbReference type="EMBL" id="MCHX01000029">
    <property type="protein sequence ID" value="OFJ53126.1"/>
    <property type="molecule type" value="Genomic_DNA"/>
</dbReference>
<dbReference type="OrthoDB" id="4732614at2"/>
<proteinExistence type="predicted"/>
<protein>
    <recommendedName>
        <fullName evidence="4">Intersectin-EH binding protein Ibp1</fullName>
    </recommendedName>
</protein>
<dbReference type="AlphaFoldDB" id="A0A1E8Q3V8"/>
<keyword evidence="1" id="KW-0732">Signal</keyword>
<feature type="chain" id="PRO_5030027062" description="Intersectin-EH binding protein Ibp1" evidence="1">
    <location>
        <begin position="29"/>
        <end position="97"/>
    </location>
</feature>
<evidence type="ECO:0000313" key="3">
    <source>
        <dbReference type="Proteomes" id="UP000178953"/>
    </source>
</evidence>
<dbReference type="RefSeq" id="WP_070353701.1">
    <property type="nucleotide sequence ID" value="NZ_CP043474.1"/>
</dbReference>
<organism evidence="2 3">
    <name type="scientific">Mycolicibacterium grossiae</name>
    <dbReference type="NCBI Taxonomy" id="1552759"/>
    <lineage>
        <taxon>Bacteria</taxon>
        <taxon>Bacillati</taxon>
        <taxon>Actinomycetota</taxon>
        <taxon>Actinomycetes</taxon>
        <taxon>Mycobacteriales</taxon>
        <taxon>Mycobacteriaceae</taxon>
        <taxon>Mycolicibacterium</taxon>
    </lineage>
</organism>
<keyword evidence="3" id="KW-1185">Reference proteome</keyword>
<reference evidence="2 3" key="1">
    <citation type="submission" date="2016-09" db="EMBL/GenBank/DDBJ databases">
        <title>genome sequence of Mycobacterium sp. 739 SCH.</title>
        <authorList>
            <person name="Greninger A.L."/>
            <person name="Qin X."/>
            <person name="Jerome K."/>
            <person name="Vora S."/>
            <person name="Quinn K."/>
        </authorList>
    </citation>
    <scope>NUCLEOTIDE SEQUENCE [LARGE SCALE GENOMIC DNA]</scope>
    <source>
        <strain evidence="2 3">SCH</strain>
    </source>
</reference>
<evidence type="ECO:0000313" key="2">
    <source>
        <dbReference type="EMBL" id="OFJ53126.1"/>
    </source>
</evidence>
<evidence type="ECO:0008006" key="4">
    <source>
        <dbReference type="Google" id="ProtNLM"/>
    </source>
</evidence>